<dbReference type="InterPro" id="IPR035986">
    <property type="entry name" value="PKD_dom_sf"/>
</dbReference>
<feature type="signal peptide" evidence="5">
    <location>
        <begin position="1"/>
        <end position="27"/>
    </location>
</feature>
<dbReference type="SMART" id="SM00089">
    <property type="entry name" value="PKD"/>
    <property type="match status" value="10"/>
</dbReference>
<gene>
    <name evidence="7" type="ORF">FGM00_03945</name>
</gene>
<feature type="compositionally biased region" description="Acidic residues" evidence="4">
    <location>
        <begin position="1401"/>
        <end position="1412"/>
    </location>
</feature>
<dbReference type="RefSeq" id="WP_138851657.1">
    <property type="nucleotide sequence ID" value="NZ_CP040710.1"/>
</dbReference>
<reference evidence="7 8" key="1">
    <citation type="submission" date="2019-05" db="EMBL/GenBank/DDBJ databases">
        <title>Genome sequencing of F202Z8.</title>
        <authorList>
            <person name="Kwon Y.M."/>
        </authorList>
    </citation>
    <scope>NUCLEOTIDE SEQUENCE [LARGE SCALE GENOMIC DNA]</scope>
    <source>
        <strain evidence="7 8">F202Z8</strain>
    </source>
</reference>
<feature type="chain" id="PRO_5022706897" description="PKD/Chitinase domain-containing protein" evidence="5">
    <location>
        <begin position="28"/>
        <end position="3131"/>
    </location>
</feature>
<feature type="domain" description="PKD/Chitinase" evidence="6">
    <location>
        <begin position="2554"/>
        <end position="2623"/>
    </location>
</feature>
<feature type="domain" description="PKD/Chitinase" evidence="6">
    <location>
        <begin position="1866"/>
        <end position="1936"/>
    </location>
</feature>
<feature type="domain" description="PKD/Chitinase" evidence="6">
    <location>
        <begin position="2412"/>
        <end position="2481"/>
    </location>
</feature>
<evidence type="ECO:0000256" key="5">
    <source>
        <dbReference type="SAM" id="SignalP"/>
    </source>
</evidence>
<dbReference type="SUPFAM" id="SSF49299">
    <property type="entry name" value="PKD domain"/>
    <property type="match status" value="1"/>
</dbReference>
<dbReference type="PANTHER" id="PTHR23303">
    <property type="entry name" value="CARBOXYPEPTIDASE REGULATORY REGION-CONTAINING"/>
    <property type="match status" value="1"/>
</dbReference>
<feature type="region of interest" description="Disordered" evidence="4">
    <location>
        <begin position="1630"/>
        <end position="1662"/>
    </location>
</feature>
<evidence type="ECO:0000256" key="2">
    <source>
        <dbReference type="ARBA" id="ARBA00022525"/>
    </source>
</evidence>
<feature type="compositionally biased region" description="Basic and acidic residues" evidence="4">
    <location>
        <begin position="197"/>
        <end position="209"/>
    </location>
</feature>
<protein>
    <recommendedName>
        <fullName evidence="6">PKD/Chitinase domain-containing protein</fullName>
    </recommendedName>
</protein>
<feature type="region of interest" description="Disordered" evidence="4">
    <location>
        <begin position="1160"/>
        <end position="1192"/>
    </location>
</feature>
<dbReference type="InterPro" id="IPR022409">
    <property type="entry name" value="PKD/Chitinase_dom"/>
</dbReference>
<dbReference type="KEGG" id="asag:FGM00_03945"/>
<dbReference type="SUPFAM" id="SSF117074">
    <property type="entry name" value="Hypothetical protein PA1324"/>
    <property type="match status" value="7"/>
</dbReference>
<feature type="region of interest" description="Disordered" evidence="4">
    <location>
        <begin position="1395"/>
        <end position="1427"/>
    </location>
</feature>
<accession>A0A5B7SL73</accession>
<keyword evidence="8" id="KW-1185">Reference proteome</keyword>
<feature type="compositionally biased region" description="Acidic residues" evidence="4">
    <location>
        <begin position="1636"/>
        <end position="1647"/>
    </location>
</feature>
<feature type="domain" description="PKD/Chitinase" evidence="6">
    <location>
        <begin position="2270"/>
        <end position="2339"/>
    </location>
</feature>
<keyword evidence="2" id="KW-0964">Secreted</keyword>
<dbReference type="OrthoDB" id="9765926at2"/>
<feature type="domain" description="PKD/Chitinase" evidence="6">
    <location>
        <begin position="2341"/>
        <end position="2410"/>
    </location>
</feature>
<evidence type="ECO:0000313" key="8">
    <source>
        <dbReference type="Proteomes" id="UP000310017"/>
    </source>
</evidence>
<organism evidence="7 8">
    <name type="scientific">Aggregatimonas sangjinii</name>
    <dbReference type="NCBI Taxonomy" id="2583587"/>
    <lineage>
        <taxon>Bacteria</taxon>
        <taxon>Pseudomonadati</taxon>
        <taxon>Bacteroidota</taxon>
        <taxon>Flavobacteriia</taxon>
        <taxon>Flavobacteriales</taxon>
        <taxon>Flavobacteriaceae</taxon>
        <taxon>Aggregatimonas</taxon>
    </lineage>
</organism>
<keyword evidence="3 5" id="KW-0732">Signal</keyword>
<dbReference type="PANTHER" id="PTHR23303:SF15">
    <property type="entry name" value="COLOSSIN-A"/>
    <property type="match status" value="1"/>
</dbReference>
<dbReference type="InterPro" id="IPR013783">
    <property type="entry name" value="Ig-like_fold"/>
</dbReference>
<comment type="subcellular location">
    <subcellularLocation>
        <location evidence="1">Secreted</location>
    </subcellularLocation>
</comment>
<evidence type="ECO:0000313" key="7">
    <source>
        <dbReference type="EMBL" id="QCW99304.1"/>
    </source>
</evidence>
<feature type="domain" description="PKD/Chitinase" evidence="6">
    <location>
        <begin position="2483"/>
        <end position="2552"/>
    </location>
</feature>
<dbReference type="Pfam" id="PF17210">
    <property type="entry name" value="SdrD_B"/>
    <property type="match status" value="7"/>
</dbReference>
<feature type="domain" description="PKD/Chitinase" evidence="6">
    <location>
        <begin position="654"/>
        <end position="721"/>
    </location>
</feature>
<proteinExistence type="predicted"/>
<evidence type="ECO:0000259" key="6">
    <source>
        <dbReference type="SMART" id="SM00089"/>
    </source>
</evidence>
<dbReference type="InterPro" id="IPR033764">
    <property type="entry name" value="Sdr_B"/>
</dbReference>
<feature type="compositionally biased region" description="Acidic residues" evidence="4">
    <location>
        <begin position="1166"/>
        <end position="1177"/>
    </location>
</feature>
<dbReference type="GO" id="GO:0005576">
    <property type="term" value="C:extracellular region"/>
    <property type="evidence" value="ECO:0007669"/>
    <property type="project" value="UniProtKB-SubCell"/>
</dbReference>
<feature type="domain" description="PKD/Chitinase" evidence="6">
    <location>
        <begin position="2128"/>
        <end position="2197"/>
    </location>
</feature>
<dbReference type="InterPro" id="IPR051417">
    <property type="entry name" value="SDr/BOS_complex"/>
</dbReference>
<feature type="domain" description="PKD/Chitinase" evidence="6">
    <location>
        <begin position="1669"/>
        <end position="1747"/>
    </location>
</feature>
<evidence type="ECO:0000256" key="3">
    <source>
        <dbReference type="ARBA" id="ARBA00022729"/>
    </source>
</evidence>
<sequence>MIKNYTAFQSVAKLVCVLLFAPILLLATGDHTKSTLANFYGAENTTIETSLSNESWEENTNYENDVHTNGAPTALDNLAPPCDIHVNAGPDQELCSDEPLQLSASVQNNNTCSTGCVYPIIEQRKCNSSNSSNNGFETVYIVSHNEDEPRFIASNQNFETFDDGTARFTATASNGHDTVQVDILYSGYTTNPPMGDPDDHRDDSPKDNNDPNNSCHYNQDFSTFGYYPNVEGTIISNRHGTYTVHADGPSFQIGDGGDVTRTGFGASGWFTLSGGNGYYEKGDINVALGDCQPQDNNAEVTYRWSTQDGNIIGNRNSQNIQVDQPGTYRVRVENCEGCRDSDTVVVTAFEVDAGDDVESCPEEEVTLTANPSSEPECSTCDESGSFSDGHQSVLYDLADCYSVGGNNSPNDYSEFTPAITNLDFATVNASIVYRNEGPHSCTTRSDPGRAACFGFGGADSNSFIDDAPRAVRFDYTLNADKGQAAKLDSFSFDEFAPEHYRQTSSQNNSVNEGRNNYPTRFGYRVLKNGQEIFREVDIPTSQSNWLNRFFDFANNDEFIVAEGESATFSFELYAYDQFDNNGDKSVWDLDTIRINASSCEGTSTSDIDYLWSNGETTQSIIVSPDETTTYSVTATSCSGCSVTDEVTVTIGEITADAGPDIEICEGQEAVLTASGGETYLWSTGETTAEITVTQAGEYTVEVTGDTGCTGTDSVIVTVNDPQAGTISPNPAAVCLTGEDVTITGNPAGDANVPDGYTLAFVLTSGDDLVIQDLSSAPEFNIAEGGKYTIHPFVFPSDFDPSTVVEFGSTTGFDVNSLLVQGGGDLCASLDVVGAMVIVSDPDAGTVTPVAGTVCLETGLVGISASPNGDATIPDGYTLAYVLTSGDDLVIQNLSTEPEFSVSADGKYTIHPFVYPSSFDPLSVVTPGVTTGGEVNALLVQGGGDLCASLDVAGAMVIVEDQVNIGNYVWNDENQDGCQDGEMGINGITVSLFQCTDGTNPTGNAIASMETQDDSNGLPGYYNFKVCRNSGEYIVVFDIPTGFEATESNNCSDDTTDSDIDDNGNSGCFEILDDDNLTVDAGIFDPVNVGDTVFFDNDRDGVQDPDEDGVAGVTVQLKDTAGNVIDETATDANGNYLFEAVAPGEYVIMFVPGTLPADYVFSPTDQGGDDAADSDADQDGNTQPFTVTAGQDDDLTFDAGINLPRASLGDTVFLDEDQDGIQDPGEEGVSGITVSLYICGETEAIATTTTDGNGNYEFADLEPNTEYYVGIDVPADFVTSPADQGGDDAADSDVDEDGVSDCVELSPGENDTTIDAGIYNPVNVGDTVFFDNDRDGVQDPDEDGVAGVTVQLKDTAGNVIEETATDANGNYLFEAVAPGEYVIMFVPGTLPADYVFSPADQGGDDAADSDADTDGNTQPFTVTAGQDDDLTFDAGINLPRASLGDTVFLDEDQDGIQDPGEEGVSGITVSLYICGETEAIATTTTDGNGNYEFADLEPNTEYYVGIDVPADFVTSPADQGGDDAADSDVDEDGVSDCVELSPGENDTTIDAGIFNPVNIGDTVFFDNDRDGVQDPDEDGVAGVTVQLKDTAGNVIDETVTDANGNYLFEAVAPGEYVIMFVPGTLPADYVFSPADQGGDDAADSDADQDGNTQPFTVTAGQDDDLTFDAGINIPCPTDFADAGDDVTICATGEVTLTATGGATYLWSTGATTASITVSPTSDTTYTVTVTTDDACEDTDEVVVIVLDPQAGTIIPNPAVCLEGDSVMISAVPDGNAVVPTGYTLAYVLTSGDDLVIQDLSNAPEFSVADAGKYTIHPFVFPSDFDPLSVVTPGETTGGQVNALLVQGGGDLCASLDVTGAMVNVNPLPEVSVEDAEICAGQTATLTAEGSDDVTYLWSNGETTASITVSDAGEYTVTVTSAEGCEASDSAVVTVTDPQAGTITPTPAVCLDGGAATILAIPDGNAQVPAGYTLAYVLTSGDDLVIQDLSSTPEFSVADAGMYTIHPFVFPSDFDPLSVVTPGETTGGQVNALLVQGGGDLCASLDVNGAMINVNPLPTADAGADIAICTGDSTILTASGGGTYLWSTGDTTASITVSPTVDTTYTVTVTSDDGCEDTDEVVVSINPIVIAVAGDDVAVCVGESATLTASGGESYLWSTGETSASIIVSPTEDTTYTVEVTSAEDCTDTDEVVVSINPEVVANAGADIAVCSGDDATLTASGGGTYLWSTGETSASIIVSPTEDTTYTVEVTSAEGCTDTDEVVVSINPEVVANAGADIAVCSGDDATLTASGGGTYLWSTGETSASIIVSPTEDTTYTVEVTSAEGCTDTDEVVVSINPEVVANAGADIAICSGDDATLTASGGESYLWSTGETSASIIVSPTEDTTYTVEVTSAEGCTDTDEVVVSINPEVVANAGADIAVCSGDDATLTASGGGTYLWSTGETSASIIVSPTEDTTYTVEVTSAEGCTDTDEVVVSINPEVVANAGADIAVCSGDDATLTASGGGTYLWSTGETSASIIVSPTEDTTYTVEVTSAEGCTDTDEVVVSINPEVVANAGSDVTSCSGELLTLTATGGVSYLWSNGETTAAIEVAPTAATTYTVTVTSAEGCTDTDDVFVNVENKVSVGDYVWNDVNENGIQDDGDTGVNGVTVTLYQCNDGSNSGGTMISSTVTANEPTTNAPGYYALDVCPNSGEYYVVFSTPGGFEFTESNVGDSALNSDADANGVTGCFTVGGTDITTIDAGLISLCDIDATVLGEEEICVGEEATILASGGDTYLWSNGETTASITVAPTETTTYTVVVTDSTIPDCSAELSFTVEVQSIAIDAGPDVTIESGESTLLTVSGAGDSDTILWSTGESTASITVAPIGTTTYSVTVVNDLGCIGEDSVTVNVNSACGINPAFKILPRDQPGTYTPGNSTAACLGDNLYLWMHMDPDNLFDGLAEDYSEWSFTFEFPNGDVIVQDSRPIWPGNQRVEKLDLQESDFGDINISWVSPDGCVGSTVFTLNFPDGSSCGPNGTRISDFYALGAVYPVPAQSGSTITLEVNTKTKSISTAKGASQSKNFVVPTSKTTIQVSLYNLSGRLVETPKSYDVETGMVKVYHELSNLPTGTYIIRVDGDEWFDSDNIIIE</sequence>
<evidence type="ECO:0000256" key="1">
    <source>
        <dbReference type="ARBA" id="ARBA00004613"/>
    </source>
</evidence>
<dbReference type="Gene3D" id="2.60.40.10">
    <property type="entry name" value="Immunoglobulins"/>
    <property type="match status" value="10"/>
</dbReference>
<name>A0A5B7SL73_9FLAO</name>
<dbReference type="Proteomes" id="UP000310017">
    <property type="component" value="Chromosome"/>
</dbReference>
<feature type="domain" description="PKD/Chitinase" evidence="6">
    <location>
        <begin position="2199"/>
        <end position="2268"/>
    </location>
</feature>
<evidence type="ECO:0000256" key="4">
    <source>
        <dbReference type="SAM" id="MobiDB-lite"/>
    </source>
</evidence>
<feature type="region of interest" description="Disordered" evidence="4">
    <location>
        <begin position="186"/>
        <end position="215"/>
    </location>
</feature>
<dbReference type="EMBL" id="CP040710">
    <property type="protein sequence ID" value="QCW99304.1"/>
    <property type="molecule type" value="Genomic_DNA"/>
</dbReference>